<gene>
    <name evidence="3" type="ORF">GIY23_17125</name>
</gene>
<proteinExistence type="predicted"/>
<feature type="compositionally biased region" description="Polar residues" evidence="1">
    <location>
        <begin position="1"/>
        <end position="11"/>
    </location>
</feature>
<dbReference type="EMBL" id="CP045929">
    <property type="protein sequence ID" value="QGK71014.1"/>
    <property type="molecule type" value="Genomic_DNA"/>
</dbReference>
<keyword evidence="2" id="KW-1133">Transmembrane helix</keyword>
<keyword evidence="4" id="KW-1185">Reference proteome</keyword>
<dbReference type="KEGG" id="sace:GIY23_17125"/>
<feature type="transmembrane region" description="Helical" evidence="2">
    <location>
        <begin position="36"/>
        <end position="56"/>
    </location>
</feature>
<dbReference type="Proteomes" id="UP000371041">
    <property type="component" value="Chromosome"/>
</dbReference>
<reference evidence="4" key="1">
    <citation type="submission" date="2019-11" db="EMBL/GenBank/DDBJ databases">
        <title>The complete genome sequence of Saccharopolyspora sp. E2A.</title>
        <authorList>
            <person name="Zhang G."/>
        </authorList>
    </citation>
    <scope>NUCLEOTIDE SEQUENCE [LARGE SCALE GENOMIC DNA]</scope>
    <source>
        <strain evidence="4">E2A</strain>
    </source>
</reference>
<feature type="transmembrane region" description="Helical" evidence="2">
    <location>
        <begin position="68"/>
        <end position="85"/>
    </location>
</feature>
<dbReference type="InterPro" id="IPR024341">
    <property type="entry name" value="DUF2631"/>
</dbReference>
<keyword evidence="2" id="KW-0472">Membrane</keyword>
<keyword evidence="2" id="KW-0812">Transmembrane</keyword>
<evidence type="ECO:0000256" key="1">
    <source>
        <dbReference type="SAM" id="MobiDB-lite"/>
    </source>
</evidence>
<protein>
    <submittedName>
        <fullName evidence="3">DUF2631 domain-containing protein</fullName>
    </submittedName>
</protein>
<sequence>MANTELETKPSTAVDPHDEPSAEWGWHGGFPKATQAAGWFSVFACLIMLYGNHQGILSGGDGFKTADMWLIGIALALAIGLVHDVRRRRTAWRR</sequence>
<evidence type="ECO:0000313" key="3">
    <source>
        <dbReference type="EMBL" id="QGK71014.1"/>
    </source>
</evidence>
<dbReference type="Pfam" id="PF10939">
    <property type="entry name" value="DUF2631"/>
    <property type="match status" value="1"/>
</dbReference>
<dbReference type="AlphaFoldDB" id="A0A5Q3QCQ5"/>
<organism evidence="3 4">
    <name type="scientific">Allosaccharopolyspora coralli</name>
    <dbReference type="NCBI Taxonomy" id="2665642"/>
    <lineage>
        <taxon>Bacteria</taxon>
        <taxon>Bacillati</taxon>
        <taxon>Actinomycetota</taxon>
        <taxon>Actinomycetes</taxon>
        <taxon>Pseudonocardiales</taxon>
        <taxon>Pseudonocardiaceae</taxon>
        <taxon>Allosaccharopolyspora</taxon>
    </lineage>
</organism>
<name>A0A5Q3QCQ5_9PSEU</name>
<dbReference type="RefSeq" id="WP_154077591.1">
    <property type="nucleotide sequence ID" value="NZ_CP045929.1"/>
</dbReference>
<accession>A0A5Q3QCQ5</accession>
<feature type="region of interest" description="Disordered" evidence="1">
    <location>
        <begin position="1"/>
        <end position="26"/>
    </location>
</feature>
<evidence type="ECO:0000313" key="4">
    <source>
        <dbReference type="Proteomes" id="UP000371041"/>
    </source>
</evidence>
<evidence type="ECO:0000256" key="2">
    <source>
        <dbReference type="SAM" id="Phobius"/>
    </source>
</evidence>